<dbReference type="PANTHER" id="PTHR23513">
    <property type="entry name" value="INTEGRAL MEMBRANE EFFLUX PROTEIN-RELATED"/>
    <property type="match status" value="1"/>
</dbReference>
<name>A0A8J3R4A6_9ACTN</name>
<gene>
    <name evidence="7" type="ORF">Raf01_93840</name>
</gene>
<evidence type="ECO:0000313" key="7">
    <source>
        <dbReference type="EMBL" id="GIH21212.1"/>
    </source>
</evidence>
<accession>A0A8J3R4A6</accession>
<comment type="caution">
    <text evidence="7">The sequence shown here is derived from an EMBL/GenBank/DDBJ whole genome shotgun (WGS) entry which is preliminary data.</text>
</comment>
<dbReference type="PANTHER" id="PTHR23513:SF6">
    <property type="entry name" value="MAJOR FACILITATOR SUPERFAMILY ASSOCIATED DOMAIN-CONTAINING PROTEIN"/>
    <property type="match status" value="1"/>
</dbReference>
<protein>
    <recommendedName>
        <fullName evidence="9">MFS transporter</fullName>
    </recommendedName>
</protein>
<keyword evidence="4 6" id="KW-1133">Transmembrane helix</keyword>
<keyword evidence="2" id="KW-1003">Cell membrane</keyword>
<reference evidence="7" key="1">
    <citation type="submission" date="2021-01" db="EMBL/GenBank/DDBJ databases">
        <title>Whole genome shotgun sequence of Rugosimonospora africana NBRC 104875.</title>
        <authorList>
            <person name="Komaki H."/>
            <person name="Tamura T."/>
        </authorList>
    </citation>
    <scope>NUCLEOTIDE SEQUENCE</scope>
    <source>
        <strain evidence="7">NBRC 104875</strain>
    </source>
</reference>
<dbReference type="Proteomes" id="UP000642748">
    <property type="component" value="Unassembled WGS sequence"/>
</dbReference>
<organism evidence="7 8">
    <name type="scientific">Rugosimonospora africana</name>
    <dbReference type="NCBI Taxonomy" id="556532"/>
    <lineage>
        <taxon>Bacteria</taxon>
        <taxon>Bacillati</taxon>
        <taxon>Actinomycetota</taxon>
        <taxon>Actinomycetes</taxon>
        <taxon>Micromonosporales</taxon>
        <taxon>Micromonosporaceae</taxon>
        <taxon>Rugosimonospora</taxon>
    </lineage>
</organism>
<keyword evidence="3 6" id="KW-0812">Transmembrane</keyword>
<sequence>MAVEAAAARPQRCRSLRHHTDFRLLWAGQSVSLVGSAVSFVALPLVALLVLHADTFEVGILTAVERLPPLVVGPLVGPLADRGSRLRLMVVADPRHGPPVIRPVWARRV</sequence>
<dbReference type="Gene3D" id="1.20.1250.20">
    <property type="entry name" value="MFS general substrate transporter like domains"/>
    <property type="match status" value="1"/>
</dbReference>
<evidence type="ECO:0000256" key="5">
    <source>
        <dbReference type="ARBA" id="ARBA00023136"/>
    </source>
</evidence>
<dbReference type="SUPFAM" id="SSF103473">
    <property type="entry name" value="MFS general substrate transporter"/>
    <property type="match status" value="1"/>
</dbReference>
<dbReference type="RefSeq" id="WP_203924607.1">
    <property type="nucleotide sequence ID" value="NZ_BONZ01000120.1"/>
</dbReference>
<keyword evidence="5 6" id="KW-0472">Membrane</keyword>
<evidence type="ECO:0000256" key="3">
    <source>
        <dbReference type="ARBA" id="ARBA00022692"/>
    </source>
</evidence>
<dbReference type="GO" id="GO:0005886">
    <property type="term" value="C:plasma membrane"/>
    <property type="evidence" value="ECO:0007669"/>
    <property type="project" value="UniProtKB-SubCell"/>
</dbReference>
<proteinExistence type="predicted"/>
<evidence type="ECO:0000256" key="4">
    <source>
        <dbReference type="ARBA" id="ARBA00022989"/>
    </source>
</evidence>
<comment type="subcellular location">
    <subcellularLocation>
        <location evidence="1">Cell membrane</location>
        <topology evidence="1">Multi-pass membrane protein</topology>
    </subcellularLocation>
</comment>
<evidence type="ECO:0000256" key="2">
    <source>
        <dbReference type="ARBA" id="ARBA00022475"/>
    </source>
</evidence>
<dbReference type="AlphaFoldDB" id="A0A8J3R4A6"/>
<evidence type="ECO:0000256" key="1">
    <source>
        <dbReference type="ARBA" id="ARBA00004651"/>
    </source>
</evidence>
<keyword evidence="8" id="KW-1185">Reference proteome</keyword>
<feature type="transmembrane region" description="Helical" evidence="6">
    <location>
        <begin position="31"/>
        <end position="51"/>
    </location>
</feature>
<evidence type="ECO:0000256" key="6">
    <source>
        <dbReference type="SAM" id="Phobius"/>
    </source>
</evidence>
<evidence type="ECO:0008006" key="9">
    <source>
        <dbReference type="Google" id="ProtNLM"/>
    </source>
</evidence>
<dbReference type="EMBL" id="BONZ01000120">
    <property type="protein sequence ID" value="GIH21212.1"/>
    <property type="molecule type" value="Genomic_DNA"/>
</dbReference>
<dbReference type="InterPro" id="IPR036259">
    <property type="entry name" value="MFS_trans_sf"/>
</dbReference>
<evidence type="ECO:0000313" key="8">
    <source>
        <dbReference type="Proteomes" id="UP000642748"/>
    </source>
</evidence>